<evidence type="ECO:0000313" key="2">
    <source>
        <dbReference type="EMBL" id="GEU61855.1"/>
    </source>
</evidence>
<feature type="region of interest" description="Disordered" evidence="1">
    <location>
        <begin position="133"/>
        <end position="166"/>
    </location>
</feature>
<name>A0A6L2LP12_TANCI</name>
<feature type="compositionally biased region" description="Polar residues" evidence="1">
    <location>
        <begin position="99"/>
        <end position="110"/>
    </location>
</feature>
<reference evidence="2" key="1">
    <citation type="journal article" date="2019" name="Sci. Rep.">
        <title>Draft genome of Tanacetum cinerariifolium, the natural source of mosquito coil.</title>
        <authorList>
            <person name="Yamashiro T."/>
            <person name="Shiraishi A."/>
            <person name="Satake H."/>
            <person name="Nakayama K."/>
        </authorList>
    </citation>
    <scope>NUCLEOTIDE SEQUENCE</scope>
</reference>
<feature type="compositionally biased region" description="Acidic residues" evidence="1">
    <location>
        <begin position="135"/>
        <end position="152"/>
    </location>
</feature>
<protein>
    <submittedName>
        <fullName evidence="2">Uncharacterized protein</fullName>
    </submittedName>
</protein>
<proteinExistence type="predicted"/>
<evidence type="ECO:0000256" key="1">
    <source>
        <dbReference type="SAM" id="MobiDB-lite"/>
    </source>
</evidence>
<gene>
    <name evidence="2" type="ORF">Tci_033833</name>
</gene>
<feature type="region of interest" description="Disordered" evidence="1">
    <location>
        <begin position="1"/>
        <end position="110"/>
    </location>
</feature>
<comment type="caution">
    <text evidence="2">The sequence shown here is derived from an EMBL/GenBank/DDBJ whole genome shotgun (WGS) entry which is preliminary data.</text>
</comment>
<accession>A0A6L2LP12</accession>
<dbReference type="AlphaFoldDB" id="A0A6L2LP12"/>
<sequence>MKETKAYKTHLDFASGATPPKMAQKFKKPASPQLSIVPISSKEPTKKSKRVKRSAKKSTMDPTRGVVIRETLEMPLSKKKEKVDVGRVRRKSLRDFHKTNPSGSGTVTKTVPSAAKIKPSVTNKGIGVKPGVLDVTEEESSERDDEEEEEDEFVRTPSNNSDNETKIFDKAKCDEDGEMDCTTSQLYDDVDIRLNKPVQADDETKTEVPITSSSYSSDLASKFLNFLDIPHTDAEIISPMDVHVHHEVPIKMNTELLNHAILAKESFQPQSSYEAAALLTEFELKKFFMDKIDKSKSYLAAPEHKECYEGRIKSYEVNKNLFSTYDKVYSLKVSQKDKDKDEDPSAGSDQRLKKRTWSQSKSCGKLAQSVKPEFKVADSDMPQNQEENPGKNDEEPKTPQQGPTQSCLMTLASFADKPSKTFDELMSTPIDFSVYIMNSLKITNITQETLLGPAFRLQRKLQGIEDMVPNIWSPVKVAYDKHALWGISHWRDQLTRVEVMRKDRYGYFREIKVRRTDNDLYTFKEGDFPRLCINDIEDMLILIVYNRLTNLLCDDVSDFAIALRMFTRSIVI</sequence>
<feature type="compositionally biased region" description="Basic and acidic residues" evidence="1">
    <location>
        <begin position="334"/>
        <end position="343"/>
    </location>
</feature>
<feature type="compositionally biased region" description="Basic and acidic residues" evidence="1">
    <location>
        <begin position="70"/>
        <end position="98"/>
    </location>
</feature>
<feature type="region of interest" description="Disordered" evidence="1">
    <location>
        <begin position="333"/>
        <end position="405"/>
    </location>
</feature>
<feature type="compositionally biased region" description="Basic and acidic residues" evidence="1">
    <location>
        <begin position="1"/>
        <end position="11"/>
    </location>
</feature>
<feature type="compositionally biased region" description="Basic and acidic residues" evidence="1">
    <location>
        <begin position="388"/>
        <end position="397"/>
    </location>
</feature>
<dbReference type="EMBL" id="BKCJ010004572">
    <property type="protein sequence ID" value="GEU61855.1"/>
    <property type="molecule type" value="Genomic_DNA"/>
</dbReference>
<organism evidence="2">
    <name type="scientific">Tanacetum cinerariifolium</name>
    <name type="common">Dalmatian daisy</name>
    <name type="synonym">Chrysanthemum cinerariifolium</name>
    <dbReference type="NCBI Taxonomy" id="118510"/>
    <lineage>
        <taxon>Eukaryota</taxon>
        <taxon>Viridiplantae</taxon>
        <taxon>Streptophyta</taxon>
        <taxon>Embryophyta</taxon>
        <taxon>Tracheophyta</taxon>
        <taxon>Spermatophyta</taxon>
        <taxon>Magnoliopsida</taxon>
        <taxon>eudicotyledons</taxon>
        <taxon>Gunneridae</taxon>
        <taxon>Pentapetalae</taxon>
        <taxon>asterids</taxon>
        <taxon>campanulids</taxon>
        <taxon>Asterales</taxon>
        <taxon>Asteraceae</taxon>
        <taxon>Asteroideae</taxon>
        <taxon>Anthemideae</taxon>
        <taxon>Anthemidinae</taxon>
        <taxon>Tanacetum</taxon>
    </lineage>
</organism>
<feature type="compositionally biased region" description="Basic residues" evidence="1">
    <location>
        <begin position="47"/>
        <end position="56"/>
    </location>
</feature>